<evidence type="ECO:0000259" key="2">
    <source>
        <dbReference type="PROSITE" id="PS50110"/>
    </source>
</evidence>
<keyword evidence="4" id="KW-1185">Reference proteome</keyword>
<dbReference type="Proteomes" id="UP000583127">
    <property type="component" value="Unassembled WGS sequence"/>
</dbReference>
<sequence>MNVAVADMHPAVLAGVGVVLSEFERFDIAGTARNSTELDALLSTMQCDVLVIDHLARIDSDLEGVTLLADLHRRYPALPIVLFTTDDDPNLSSKTSRLGVCSIVQKSDEIGRLIEAVGDAAQTIIALRRPSDVFCMH</sequence>
<feature type="modified residue" description="4-aspartylphosphate" evidence="1">
    <location>
        <position position="53"/>
    </location>
</feature>
<dbReference type="PANTHER" id="PTHR45566:SF1">
    <property type="entry name" value="HTH-TYPE TRANSCRIPTIONAL REGULATOR YHJB-RELATED"/>
    <property type="match status" value="1"/>
</dbReference>
<dbReference type="RefSeq" id="WP_169500406.1">
    <property type="nucleotide sequence ID" value="NZ_JABBFZ010000019.1"/>
</dbReference>
<evidence type="ECO:0000313" key="4">
    <source>
        <dbReference type="Proteomes" id="UP000583127"/>
    </source>
</evidence>
<protein>
    <submittedName>
        <fullName evidence="3">Response regulator transcription factor</fullName>
    </submittedName>
</protein>
<dbReference type="InterPro" id="IPR051015">
    <property type="entry name" value="EvgA-like"/>
</dbReference>
<evidence type="ECO:0000256" key="1">
    <source>
        <dbReference type="PROSITE-ProRule" id="PRU00169"/>
    </source>
</evidence>
<dbReference type="GO" id="GO:0000160">
    <property type="term" value="P:phosphorelay signal transduction system"/>
    <property type="evidence" value="ECO:0007669"/>
    <property type="project" value="InterPro"/>
</dbReference>
<accession>A0A7Y0FFL6</accession>
<organism evidence="3 4">
    <name type="scientific">Paraburkholderia antibiotica</name>
    <dbReference type="NCBI Taxonomy" id="2728839"/>
    <lineage>
        <taxon>Bacteria</taxon>
        <taxon>Pseudomonadati</taxon>
        <taxon>Pseudomonadota</taxon>
        <taxon>Betaproteobacteria</taxon>
        <taxon>Burkholderiales</taxon>
        <taxon>Burkholderiaceae</taxon>
        <taxon>Paraburkholderia</taxon>
    </lineage>
</organism>
<keyword evidence="1" id="KW-0597">Phosphoprotein</keyword>
<dbReference type="PROSITE" id="PS50110">
    <property type="entry name" value="RESPONSE_REGULATORY"/>
    <property type="match status" value="1"/>
</dbReference>
<dbReference type="EMBL" id="JABBFZ010000019">
    <property type="protein sequence ID" value="NML34220.1"/>
    <property type="molecule type" value="Genomic_DNA"/>
</dbReference>
<dbReference type="InterPro" id="IPR001789">
    <property type="entry name" value="Sig_transdc_resp-reg_receiver"/>
</dbReference>
<comment type="caution">
    <text evidence="3">The sequence shown here is derived from an EMBL/GenBank/DDBJ whole genome shotgun (WGS) entry which is preliminary data.</text>
</comment>
<dbReference type="PANTHER" id="PTHR45566">
    <property type="entry name" value="HTH-TYPE TRANSCRIPTIONAL REGULATOR YHJB-RELATED"/>
    <property type="match status" value="1"/>
</dbReference>
<dbReference type="AlphaFoldDB" id="A0A7Y0FFL6"/>
<proteinExistence type="predicted"/>
<feature type="domain" description="Response regulatory" evidence="2">
    <location>
        <begin position="2"/>
        <end position="121"/>
    </location>
</feature>
<evidence type="ECO:0000313" key="3">
    <source>
        <dbReference type="EMBL" id="NML34220.1"/>
    </source>
</evidence>
<dbReference type="Gene3D" id="3.40.50.2300">
    <property type="match status" value="1"/>
</dbReference>
<gene>
    <name evidence="3" type="ORF">HHL14_25740</name>
</gene>
<dbReference type="Pfam" id="PF00072">
    <property type="entry name" value="Response_reg"/>
    <property type="match status" value="1"/>
</dbReference>
<reference evidence="3 4" key="1">
    <citation type="submission" date="2020-04" db="EMBL/GenBank/DDBJ databases">
        <title>Paraburkholderia sp. G-4-1-8 isolated from soil.</title>
        <authorList>
            <person name="Dahal R.H."/>
        </authorList>
    </citation>
    <scope>NUCLEOTIDE SEQUENCE [LARGE SCALE GENOMIC DNA]</scope>
    <source>
        <strain evidence="3 4">G-4-1-8</strain>
    </source>
</reference>
<dbReference type="SUPFAM" id="SSF52172">
    <property type="entry name" value="CheY-like"/>
    <property type="match status" value="1"/>
</dbReference>
<name>A0A7Y0FFL6_9BURK</name>
<dbReference type="InterPro" id="IPR011006">
    <property type="entry name" value="CheY-like_superfamily"/>
</dbReference>